<dbReference type="InterPro" id="IPR036770">
    <property type="entry name" value="Ankyrin_rpt-contain_sf"/>
</dbReference>
<keyword evidence="4" id="KW-1185">Reference proteome</keyword>
<feature type="domain" description="Protein kinase" evidence="2">
    <location>
        <begin position="58"/>
        <end position="421"/>
    </location>
</feature>
<organism evidence="3 4">
    <name type="scientific">Symbiodinium necroappetens</name>
    <dbReference type="NCBI Taxonomy" id="1628268"/>
    <lineage>
        <taxon>Eukaryota</taxon>
        <taxon>Sar</taxon>
        <taxon>Alveolata</taxon>
        <taxon>Dinophyceae</taxon>
        <taxon>Suessiales</taxon>
        <taxon>Symbiodiniaceae</taxon>
        <taxon>Symbiodinium</taxon>
    </lineage>
</organism>
<dbReference type="InterPro" id="IPR000719">
    <property type="entry name" value="Prot_kinase_dom"/>
</dbReference>
<protein>
    <recommendedName>
        <fullName evidence="2">Protein kinase domain-containing protein</fullName>
    </recommendedName>
</protein>
<dbReference type="SUPFAM" id="SSF48403">
    <property type="entry name" value="Ankyrin repeat"/>
    <property type="match status" value="1"/>
</dbReference>
<dbReference type="Proteomes" id="UP000601435">
    <property type="component" value="Unassembled WGS sequence"/>
</dbReference>
<dbReference type="OrthoDB" id="5337378at2759"/>
<accession>A0A813BM49</accession>
<evidence type="ECO:0000256" key="1">
    <source>
        <dbReference type="SAM" id="MobiDB-lite"/>
    </source>
</evidence>
<evidence type="ECO:0000313" key="4">
    <source>
        <dbReference type="Proteomes" id="UP000601435"/>
    </source>
</evidence>
<sequence length="697" mass="78949">MASRLLECCLYCLPEADPRLPEPDEVVVVQRSQSKGRPADLRLPKPDQVVVEDTAQELNVERAFAWGTFGTAHRVDGKVNGEDAVVKLPRVHRLSFHVNDALLLNEVDDVKLVRRREAILQEEAKVLQFLCDCRGVVPWLCNVRAWVGGVQVTGMALQKMDCTLRELWMGSNSSQCSRVRLTGILRSAVDIFWALGRMWECGFCHMDIKPENLLWSEDHCQLYLADFGSAARRPGFKWKALDGLRETANIRESYALAFRGVWWVLPQLYKQFHSCSYVRFNLRDVTPSDMEVKLPLADPRLDYFALVIILRNLLGETGGIHDGDYPEGSGWDAKTIPKSFYPPKPEKPWGQADPTWPSLLEARGQLRALVAGLEALALQPEHELKQKGDSFLDDALRTCLHDWQPAESRERLRRLQKLDIMRGTHGPGPSGPLVFRQRDSSGTAAFIMSFDLGKLGDKPQLLVHEAKKELAARLGCCPPQIKLWALLRPRFENLEEEEEVLPGMCPEQLDSPSLRVEVMPLEQLEKEIDFEVSEHLMKTSYEEVWYLLNSRHVHPDCISLRDCIDAGPGPCRAALENKADPNQISDCRDRDPNRAGYKGDGRGTTPLTYATRKTPIAYYTCGHHRHQNAKAMEMMTLLLEAGAEVNRADDIGETPMSLIQWKLEKWRKTPQMRDTFCETRSLLLEAGAIPTLRTVSV</sequence>
<dbReference type="SUPFAM" id="SSF56112">
    <property type="entry name" value="Protein kinase-like (PK-like)"/>
    <property type="match status" value="1"/>
</dbReference>
<dbReference type="Gene3D" id="1.25.40.20">
    <property type="entry name" value="Ankyrin repeat-containing domain"/>
    <property type="match status" value="1"/>
</dbReference>
<feature type="compositionally biased region" description="Basic and acidic residues" evidence="1">
    <location>
        <begin position="586"/>
        <end position="601"/>
    </location>
</feature>
<comment type="caution">
    <text evidence="3">The sequence shown here is derived from an EMBL/GenBank/DDBJ whole genome shotgun (WGS) entry which is preliminary data.</text>
</comment>
<proteinExistence type="predicted"/>
<dbReference type="InterPro" id="IPR011009">
    <property type="entry name" value="Kinase-like_dom_sf"/>
</dbReference>
<dbReference type="Gene3D" id="1.10.510.10">
    <property type="entry name" value="Transferase(Phosphotransferase) domain 1"/>
    <property type="match status" value="1"/>
</dbReference>
<dbReference type="GO" id="GO:0004672">
    <property type="term" value="F:protein kinase activity"/>
    <property type="evidence" value="ECO:0007669"/>
    <property type="project" value="InterPro"/>
</dbReference>
<dbReference type="EMBL" id="CAJNJA010073487">
    <property type="protein sequence ID" value="CAE7909856.1"/>
    <property type="molecule type" value="Genomic_DNA"/>
</dbReference>
<gene>
    <name evidence="3" type="ORF">SNEC2469_LOCUS30938</name>
</gene>
<evidence type="ECO:0000259" key="2">
    <source>
        <dbReference type="PROSITE" id="PS50011"/>
    </source>
</evidence>
<dbReference type="SMART" id="SM00220">
    <property type="entry name" value="S_TKc"/>
    <property type="match status" value="1"/>
</dbReference>
<dbReference type="AlphaFoldDB" id="A0A813BM49"/>
<reference evidence="3" key="1">
    <citation type="submission" date="2021-02" db="EMBL/GenBank/DDBJ databases">
        <authorList>
            <person name="Dougan E. K."/>
            <person name="Rhodes N."/>
            <person name="Thang M."/>
            <person name="Chan C."/>
        </authorList>
    </citation>
    <scope>NUCLEOTIDE SEQUENCE</scope>
</reference>
<dbReference type="PROSITE" id="PS50011">
    <property type="entry name" value="PROTEIN_KINASE_DOM"/>
    <property type="match status" value="1"/>
</dbReference>
<feature type="region of interest" description="Disordered" evidence="1">
    <location>
        <begin position="582"/>
        <end position="606"/>
    </location>
</feature>
<evidence type="ECO:0000313" key="3">
    <source>
        <dbReference type="EMBL" id="CAE7909856.1"/>
    </source>
</evidence>
<dbReference type="GO" id="GO:0005524">
    <property type="term" value="F:ATP binding"/>
    <property type="evidence" value="ECO:0007669"/>
    <property type="project" value="InterPro"/>
</dbReference>
<name>A0A813BM49_9DINO</name>